<evidence type="ECO:0000256" key="3">
    <source>
        <dbReference type="ARBA" id="ARBA00022630"/>
    </source>
</evidence>
<dbReference type="InterPro" id="IPR013786">
    <property type="entry name" value="AcylCoA_DH/ox_N"/>
</dbReference>
<dbReference type="InterPro" id="IPR036250">
    <property type="entry name" value="AcylCo_DH-like_C"/>
</dbReference>
<evidence type="ECO:0000256" key="5">
    <source>
        <dbReference type="ARBA" id="ARBA00023002"/>
    </source>
</evidence>
<dbReference type="InterPro" id="IPR006091">
    <property type="entry name" value="Acyl-CoA_Oxase/DH_mid-dom"/>
</dbReference>
<evidence type="ECO:0000256" key="4">
    <source>
        <dbReference type="ARBA" id="ARBA00022827"/>
    </source>
</evidence>
<evidence type="ECO:0008006" key="13">
    <source>
        <dbReference type="Google" id="ProtNLM"/>
    </source>
</evidence>
<comment type="cofactor">
    <cofactor evidence="1 6">
        <name>FAD</name>
        <dbReference type="ChEBI" id="CHEBI:57692"/>
    </cofactor>
</comment>
<dbReference type="Pfam" id="PF02771">
    <property type="entry name" value="Acyl-CoA_dh_N"/>
    <property type="match status" value="1"/>
</dbReference>
<sequence length="507" mass="55435">MSSHSPSKTTEDGKPIVPFSEPPYLAGMPSPYYKETHRKFQKAAKAFIGEHLAPYAMEWETAETVPDHVFPIFAKAGMLIPNLPAPLPVQWLHKVGIKDILGTPVEEWDYTHTAVYLDEMSRVGIAGPGSSMTAGMAFGVPPVLKFGSEALQSRFIPDALLGHKKWCIAITEPSAGSDVANISTTATKSADGKHYIINGEKKWITNGFWADYSAMAVRTGGPGASGLSMIVCPLKGHPGVTMRRLKVMGQISAGTTYIELDDVKVPVENLIGTEGMGMKYVMTNFNHERLTIAVGVARQARVALSSAVAYCLKREAFGKTLMEQPVVRHRLAKAGAELETLQAWVDQFVYMMTQLTKEEADVKLGGLTALAKAKAGMVFKECAETAVLLFGGNGYTRTGQGEIAEKIYRDVMGARIPGGSEDVMLDLAIRQSTYDWLIELEQKQFHILPARQQAIIRDLEEAYRVGLVCRSILPFDRILETAESTSIGSLKMSRRQYKASVTVEGNA</sequence>
<dbReference type="EMBL" id="JAVRRG010000060">
    <property type="protein sequence ID" value="KAK5092317.1"/>
    <property type="molecule type" value="Genomic_DNA"/>
</dbReference>
<keyword evidence="12" id="KW-1185">Reference proteome</keyword>
<dbReference type="SUPFAM" id="SSF47203">
    <property type="entry name" value="Acyl-CoA dehydrogenase C-terminal domain-like"/>
    <property type="match status" value="1"/>
</dbReference>
<evidence type="ECO:0000256" key="6">
    <source>
        <dbReference type="RuleBase" id="RU362125"/>
    </source>
</evidence>
<evidence type="ECO:0000256" key="1">
    <source>
        <dbReference type="ARBA" id="ARBA00001974"/>
    </source>
</evidence>
<dbReference type="Proteomes" id="UP001345013">
    <property type="component" value="Unassembled WGS sequence"/>
</dbReference>
<dbReference type="Gene3D" id="1.20.140.10">
    <property type="entry name" value="Butyryl-CoA Dehydrogenase, subunit A, domain 3"/>
    <property type="match status" value="1"/>
</dbReference>
<feature type="domain" description="Acyl-CoA dehydrogenase/oxidase C-terminal" evidence="8">
    <location>
        <begin position="275"/>
        <end position="431"/>
    </location>
</feature>
<feature type="domain" description="Acyl-CoA oxidase/dehydrogenase middle" evidence="9">
    <location>
        <begin position="167"/>
        <end position="263"/>
    </location>
</feature>
<dbReference type="Gene3D" id="2.40.110.10">
    <property type="entry name" value="Butyryl-CoA Dehydrogenase, subunit A, domain 2"/>
    <property type="match status" value="1"/>
</dbReference>
<comment type="caution">
    <text evidence="11">The sequence shown here is derived from an EMBL/GenBank/DDBJ whole genome shotgun (WGS) entry which is preliminary data.</text>
</comment>
<evidence type="ECO:0000259" key="10">
    <source>
        <dbReference type="Pfam" id="PF02771"/>
    </source>
</evidence>
<dbReference type="InterPro" id="IPR037069">
    <property type="entry name" value="AcylCoA_DH/ox_N_sf"/>
</dbReference>
<keyword evidence="4 6" id="KW-0274">FAD</keyword>
<dbReference type="InterPro" id="IPR009075">
    <property type="entry name" value="AcylCo_DH/oxidase_C"/>
</dbReference>
<dbReference type="Pfam" id="PF00441">
    <property type="entry name" value="Acyl-CoA_dh_1"/>
    <property type="match status" value="1"/>
</dbReference>
<comment type="similarity">
    <text evidence="2 6">Belongs to the acyl-CoA dehydrogenase family.</text>
</comment>
<evidence type="ECO:0000313" key="12">
    <source>
        <dbReference type="Proteomes" id="UP001345013"/>
    </source>
</evidence>
<dbReference type="Gene3D" id="1.10.540.10">
    <property type="entry name" value="Acyl-CoA dehydrogenase/oxidase, N-terminal domain"/>
    <property type="match status" value="1"/>
</dbReference>
<feature type="region of interest" description="Disordered" evidence="7">
    <location>
        <begin position="1"/>
        <end position="22"/>
    </location>
</feature>
<dbReference type="InterPro" id="IPR050741">
    <property type="entry name" value="Acyl-CoA_dehydrogenase"/>
</dbReference>
<evidence type="ECO:0000256" key="7">
    <source>
        <dbReference type="SAM" id="MobiDB-lite"/>
    </source>
</evidence>
<gene>
    <name evidence="11" type="ORF">LTR24_005343</name>
</gene>
<dbReference type="Pfam" id="PF02770">
    <property type="entry name" value="Acyl-CoA_dh_M"/>
    <property type="match status" value="1"/>
</dbReference>
<keyword evidence="3 6" id="KW-0285">Flavoprotein</keyword>
<proteinExistence type="inferred from homology"/>
<dbReference type="InterPro" id="IPR009100">
    <property type="entry name" value="AcylCoA_DH/oxidase_NM_dom_sf"/>
</dbReference>
<dbReference type="PANTHER" id="PTHR48083">
    <property type="entry name" value="MEDIUM-CHAIN SPECIFIC ACYL-COA DEHYDROGENASE, MITOCHONDRIAL-RELATED"/>
    <property type="match status" value="1"/>
</dbReference>
<evidence type="ECO:0000259" key="9">
    <source>
        <dbReference type="Pfam" id="PF02770"/>
    </source>
</evidence>
<organism evidence="11 12">
    <name type="scientific">Lithohypha guttulata</name>
    <dbReference type="NCBI Taxonomy" id="1690604"/>
    <lineage>
        <taxon>Eukaryota</taxon>
        <taxon>Fungi</taxon>
        <taxon>Dikarya</taxon>
        <taxon>Ascomycota</taxon>
        <taxon>Pezizomycotina</taxon>
        <taxon>Eurotiomycetes</taxon>
        <taxon>Chaetothyriomycetidae</taxon>
        <taxon>Chaetothyriales</taxon>
        <taxon>Trichomeriaceae</taxon>
        <taxon>Lithohypha</taxon>
    </lineage>
</organism>
<dbReference type="InterPro" id="IPR046373">
    <property type="entry name" value="Acyl-CoA_Oxase/DH_mid-dom_sf"/>
</dbReference>
<feature type="domain" description="Acyl-CoA dehydrogenase/oxidase N-terminal" evidence="10">
    <location>
        <begin position="35"/>
        <end position="160"/>
    </location>
</feature>
<accession>A0ABR0K9H1</accession>
<dbReference type="PANTHER" id="PTHR48083:SF15">
    <property type="entry name" value="ACYL-COA DEHYDROGENASE APDG"/>
    <property type="match status" value="1"/>
</dbReference>
<evidence type="ECO:0000313" key="11">
    <source>
        <dbReference type="EMBL" id="KAK5092317.1"/>
    </source>
</evidence>
<protein>
    <recommendedName>
        <fullName evidence="13">Acyl-CoA dehydrogenase</fullName>
    </recommendedName>
</protein>
<dbReference type="SUPFAM" id="SSF56645">
    <property type="entry name" value="Acyl-CoA dehydrogenase NM domain-like"/>
    <property type="match status" value="1"/>
</dbReference>
<name>A0ABR0K9H1_9EURO</name>
<evidence type="ECO:0000259" key="8">
    <source>
        <dbReference type="Pfam" id="PF00441"/>
    </source>
</evidence>
<reference evidence="11 12" key="1">
    <citation type="submission" date="2023-08" db="EMBL/GenBank/DDBJ databases">
        <title>Black Yeasts Isolated from many extreme environments.</title>
        <authorList>
            <person name="Coleine C."/>
            <person name="Stajich J.E."/>
            <person name="Selbmann L."/>
        </authorList>
    </citation>
    <scope>NUCLEOTIDE SEQUENCE [LARGE SCALE GENOMIC DNA]</scope>
    <source>
        <strain evidence="11 12">CCFEE 5885</strain>
    </source>
</reference>
<keyword evidence="5 6" id="KW-0560">Oxidoreductase</keyword>
<evidence type="ECO:0000256" key="2">
    <source>
        <dbReference type="ARBA" id="ARBA00009347"/>
    </source>
</evidence>